<evidence type="ECO:0000313" key="1">
    <source>
        <dbReference type="EMBL" id="VTZ49372.1"/>
    </source>
</evidence>
<dbReference type="RefSeq" id="WP_244628876.1">
    <property type="nucleotide sequence ID" value="NZ_CABFMQ020000068.1"/>
</dbReference>
<sequence length="88" mass="9989">MADQTVLLTDKAIARLPLAATAQYKVHDTELKGFLVLVGKRRKSFMAQGDFWRGGIREFSVRKKLGDFGDLATRATRLKSFSERSRKE</sequence>
<keyword evidence="2" id="KW-1185">Reference proteome</keyword>
<evidence type="ECO:0008006" key="3">
    <source>
        <dbReference type="Google" id="ProtNLM"/>
    </source>
</evidence>
<evidence type="ECO:0000313" key="2">
    <source>
        <dbReference type="Proteomes" id="UP000485880"/>
    </source>
</evidence>
<comment type="caution">
    <text evidence="1">The sequence shown here is derived from an EMBL/GenBank/DDBJ whole genome shotgun (WGS) entry which is preliminary data.</text>
</comment>
<gene>
    <name evidence="1" type="ORF">MPC4_160022</name>
</gene>
<name>A0A8B6M5L9_METTU</name>
<protein>
    <recommendedName>
        <fullName evidence="3">Integrase DNA-binding domain-containing protein</fullName>
    </recommendedName>
</protein>
<proteinExistence type="predicted"/>
<dbReference type="EMBL" id="CABFMQ020000068">
    <property type="protein sequence ID" value="VTZ49372.1"/>
    <property type="molecule type" value="Genomic_DNA"/>
</dbReference>
<organism evidence="1 2">
    <name type="scientific">Methylocella tundrae</name>
    <dbReference type="NCBI Taxonomy" id="227605"/>
    <lineage>
        <taxon>Bacteria</taxon>
        <taxon>Pseudomonadati</taxon>
        <taxon>Pseudomonadota</taxon>
        <taxon>Alphaproteobacteria</taxon>
        <taxon>Hyphomicrobiales</taxon>
        <taxon>Beijerinckiaceae</taxon>
        <taxon>Methylocella</taxon>
    </lineage>
</organism>
<dbReference type="AlphaFoldDB" id="A0A8B6M5L9"/>
<accession>A0A8B6M5L9</accession>
<reference evidence="1 2" key="1">
    <citation type="submission" date="2019-05" db="EMBL/GenBank/DDBJ databases">
        <authorList>
            <person name="Farhan Ul Haque M."/>
        </authorList>
    </citation>
    <scope>NUCLEOTIDE SEQUENCE [LARGE SCALE GENOMIC DNA]</scope>
    <source>
        <strain evidence="1">2</strain>
    </source>
</reference>
<dbReference type="Proteomes" id="UP000485880">
    <property type="component" value="Unassembled WGS sequence"/>
</dbReference>